<evidence type="ECO:0000256" key="4">
    <source>
        <dbReference type="ARBA" id="ARBA00022777"/>
    </source>
</evidence>
<gene>
    <name evidence="8" type="ORF">SAMN02927921_03065</name>
</gene>
<keyword evidence="7" id="KW-0472">Membrane</keyword>
<dbReference type="Proteomes" id="UP000182248">
    <property type="component" value="Unassembled WGS sequence"/>
</dbReference>
<dbReference type="Gene3D" id="1.25.40.10">
    <property type="entry name" value="Tetratricopeptide repeat domain"/>
    <property type="match status" value="2"/>
</dbReference>
<dbReference type="OrthoDB" id="943406at2"/>
<keyword evidence="9" id="KW-1185">Reference proteome</keyword>
<dbReference type="RefSeq" id="WP_139276238.1">
    <property type="nucleotide sequence ID" value="NZ_FPJE01000017.1"/>
</dbReference>
<keyword evidence="6" id="KW-0802">TPR repeat</keyword>
<dbReference type="InterPro" id="IPR019734">
    <property type="entry name" value="TPR_rpt"/>
</dbReference>
<dbReference type="AlphaFoldDB" id="A0A1K1R159"/>
<dbReference type="Pfam" id="PF13424">
    <property type="entry name" value="TPR_12"/>
    <property type="match status" value="1"/>
</dbReference>
<dbReference type="PROSITE" id="PS50005">
    <property type="entry name" value="TPR"/>
    <property type="match status" value="1"/>
</dbReference>
<dbReference type="GO" id="GO:0000160">
    <property type="term" value="P:phosphorelay signal transduction system"/>
    <property type="evidence" value="ECO:0007669"/>
    <property type="project" value="UniProtKB-KW"/>
</dbReference>
<reference evidence="8 9" key="1">
    <citation type="submission" date="2016-11" db="EMBL/GenBank/DDBJ databases">
        <authorList>
            <person name="Jaros S."/>
            <person name="Januszkiewicz K."/>
            <person name="Wedrychowicz H."/>
        </authorList>
    </citation>
    <scope>NUCLEOTIDE SEQUENCE [LARGE SCALE GENOMIC DNA]</scope>
    <source>
        <strain evidence="8 9">CGMCC 1.12145</strain>
    </source>
</reference>
<dbReference type="InterPro" id="IPR050482">
    <property type="entry name" value="Sensor_HK_TwoCompSys"/>
</dbReference>
<dbReference type="InterPro" id="IPR036890">
    <property type="entry name" value="HATPase_C_sf"/>
</dbReference>
<dbReference type="GO" id="GO:0004673">
    <property type="term" value="F:protein histidine kinase activity"/>
    <property type="evidence" value="ECO:0007669"/>
    <property type="project" value="UniProtKB-EC"/>
</dbReference>
<evidence type="ECO:0000256" key="6">
    <source>
        <dbReference type="PROSITE-ProRule" id="PRU00339"/>
    </source>
</evidence>
<dbReference type="SMART" id="SM00028">
    <property type="entry name" value="TPR"/>
    <property type="match status" value="3"/>
</dbReference>
<comment type="catalytic activity">
    <reaction evidence="1">
        <text>ATP + protein L-histidine = ADP + protein N-phospho-L-histidine.</text>
        <dbReference type="EC" id="2.7.13.3"/>
    </reaction>
</comment>
<proteinExistence type="predicted"/>
<dbReference type="EMBL" id="FPJE01000017">
    <property type="protein sequence ID" value="SFW65649.1"/>
    <property type="molecule type" value="Genomic_DNA"/>
</dbReference>
<dbReference type="InterPro" id="IPR011990">
    <property type="entry name" value="TPR-like_helical_dom_sf"/>
</dbReference>
<evidence type="ECO:0000256" key="3">
    <source>
        <dbReference type="ARBA" id="ARBA00022679"/>
    </source>
</evidence>
<dbReference type="PANTHER" id="PTHR24421:SF10">
    <property type="entry name" value="NITRATE_NITRITE SENSOR PROTEIN NARQ"/>
    <property type="match status" value="1"/>
</dbReference>
<keyword evidence="7" id="KW-1133">Transmembrane helix</keyword>
<accession>A0A1K1R159</accession>
<dbReference type="SUPFAM" id="SSF48452">
    <property type="entry name" value="TPR-like"/>
    <property type="match status" value="1"/>
</dbReference>
<sequence length="551" mass="64429">MKPAKDSFLFFFVCMVFITIGSVRAQEQTDSSFYYYNILRQPTNHSGLHDAYIYFENNRKKRLREGDSLGAILYLRYIAEIQNKLGFSYESEISIAEALKLLDNLNGQDTLPEPRIGIYNHLGIWYKQRNDYDKALYYYNRILNLTTDEPYRNAALNNKANVYIEQEQYTQALEELQQVYRYALREGNALRVARAMNNLGVVEAKLGMPEGLAHMNKALEIRKTENHTSGIITSYTHLIDYYRDQGDLKKADSMAAEARKIAFASKNPKWRSHVLSKIIDLKDDADILEFKRYTDSVTDAEQMQRNTYISAKYNFEVQERKAKESELQRVKERSRRIVFQFVLLFLILMSIWIYRYLRIRQKRKIIEEVNATEAAISRKMHDEVANDMYRVMINLQTKYDLPPEILDDLERIYSMTRNLSREIQIPEPGIDYPEVLTGLLLQFRTEKVNIILKGLSDIPWESVKKDKKYMLSYVLMELMVNMRKHSEASVVLIQFLHFGRHVHVVYKDNGKGSTQKKGKGLTNVETRMKLVGGTVSFVSEPEEGFYVKIII</sequence>
<evidence type="ECO:0000256" key="1">
    <source>
        <dbReference type="ARBA" id="ARBA00000085"/>
    </source>
</evidence>
<organism evidence="8 9">
    <name type="scientific">Sinomicrobium oceani</name>
    <dbReference type="NCBI Taxonomy" id="1150368"/>
    <lineage>
        <taxon>Bacteria</taxon>
        <taxon>Pseudomonadati</taxon>
        <taxon>Bacteroidota</taxon>
        <taxon>Flavobacteriia</taxon>
        <taxon>Flavobacteriales</taxon>
        <taxon>Flavobacteriaceae</taxon>
        <taxon>Sinomicrobium</taxon>
    </lineage>
</organism>
<feature type="transmembrane region" description="Helical" evidence="7">
    <location>
        <begin position="337"/>
        <end position="357"/>
    </location>
</feature>
<evidence type="ECO:0000256" key="5">
    <source>
        <dbReference type="ARBA" id="ARBA00023012"/>
    </source>
</evidence>
<dbReference type="STRING" id="1150368.SAMN02927921_03065"/>
<dbReference type="CDD" id="cd16917">
    <property type="entry name" value="HATPase_UhpB-NarQ-NarX-like"/>
    <property type="match status" value="1"/>
</dbReference>
<keyword evidence="7" id="KW-0812">Transmembrane</keyword>
<evidence type="ECO:0000313" key="9">
    <source>
        <dbReference type="Proteomes" id="UP000182248"/>
    </source>
</evidence>
<name>A0A1K1R159_9FLAO</name>
<evidence type="ECO:0000256" key="7">
    <source>
        <dbReference type="SAM" id="Phobius"/>
    </source>
</evidence>
<protein>
    <recommendedName>
        <fullName evidence="2">histidine kinase</fullName>
        <ecNumber evidence="2">2.7.13.3</ecNumber>
    </recommendedName>
</protein>
<keyword evidence="3" id="KW-0808">Transferase</keyword>
<dbReference type="SUPFAM" id="SSF55874">
    <property type="entry name" value="ATPase domain of HSP90 chaperone/DNA topoisomerase II/histidine kinase"/>
    <property type="match status" value="1"/>
</dbReference>
<dbReference type="Gene3D" id="3.30.565.10">
    <property type="entry name" value="Histidine kinase-like ATPase, C-terminal domain"/>
    <property type="match status" value="1"/>
</dbReference>
<keyword evidence="4" id="KW-0418">Kinase</keyword>
<evidence type="ECO:0000313" key="8">
    <source>
        <dbReference type="EMBL" id="SFW65649.1"/>
    </source>
</evidence>
<dbReference type="PANTHER" id="PTHR24421">
    <property type="entry name" value="NITRATE/NITRITE SENSOR PROTEIN NARX-RELATED"/>
    <property type="match status" value="1"/>
</dbReference>
<dbReference type="EC" id="2.7.13.3" evidence="2"/>
<keyword evidence="5" id="KW-0902">Two-component regulatory system</keyword>
<feature type="repeat" description="TPR" evidence="6">
    <location>
        <begin position="116"/>
        <end position="149"/>
    </location>
</feature>
<evidence type="ECO:0000256" key="2">
    <source>
        <dbReference type="ARBA" id="ARBA00012438"/>
    </source>
</evidence>